<dbReference type="AlphaFoldDB" id="A0ABD6AB58"/>
<dbReference type="GeneID" id="79315496"/>
<proteinExistence type="inferred from homology"/>
<dbReference type="PANTHER" id="PTHR43201">
    <property type="entry name" value="ACYL-COA SYNTHETASE"/>
    <property type="match status" value="1"/>
</dbReference>
<evidence type="ECO:0000259" key="5">
    <source>
        <dbReference type="Pfam" id="PF13193"/>
    </source>
</evidence>
<dbReference type="InterPro" id="IPR025110">
    <property type="entry name" value="AMP-bd_C"/>
</dbReference>
<feature type="compositionally biased region" description="Basic and acidic residues" evidence="3">
    <location>
        <begin position="494"/>
        <end position="509"/>
    </location>
</feature>
<feature type="region of interest" description="Disordered" evidence="3">
    <location>
        <begin position="484"/>
        <end position="509"/>
    </location>
</feature>
<comment type="caution">
    <text evidence="6">The sequence shown here is derived from an EMBL/GenBank/DDBJ whole genome shotgun (WGS) entry which is preliminary data.</text>
</comment>
<comment type="similarity">
    <text evidence="1">Belongs to the ATP-dependent AMP-binding enzyme family.</text>
</comment>
<accession>A0ABD6AB58</accession>
<dbReference type="RefSeq" id="WP_276302939.1">
    <property type="nucleotide sequence ID" value="NZ_CP119992.1"/>
</dbReference>
<evidence type="ECO:0000313" key="6">
    <source>
        <dbReference type="EMBL" id="MFC7317821.1"/>
    </source>
</evidence>
<dbReference type="Gene3D" id="3.40.50.12780">
    <property type="entry name" value="N-terminal domain of ligase-like"/>
    <property type="match status" value="1"/>
</dbReference>
<dbReference type="InterPro" id="IPR042099">
    <property type="entry name" value="ANL_N_sf"/>
</dbReference>
<evidence type="ECO:0000256" key="2">
    <source>
        <dbReference type="ARBA" id="ARBA00022598"/>
    </source>
</evidence>
<dbReference type="SUPFAM" id="SSF56801">
    <property type="entry name" value="Acetyl-CoA synthetase-like"/>
    <property type="match status" value="1"/>
</dbReference>
<keyword evidence="7" id="KW-1185">Reference proteome</keyword>
<dbReference type="Proteomes" id="UP001596547">
    <property type="component" value="Unassembled WGS sequence"/>
</dbReference>
<dbReference type="Gene3D" id="3.30.300.30">
    <property type="match status" value="1"/>
</dbReference>
<dbReference type="InterPro" id="IPR000873">
    <property type="entry name" value="AMP-dep_synth/lig_dom"/>
</dbReference>
<reference evidence="6 7" key="1">
    <citation type="journal article" date="2019" name="Int. J. Syst. Evol. Microbiol.">
        <title>The Global Catalogue of Microorganisms (GCM) 10K type strain sequencing project: providing services to taxonomists for standard genome sequencing and annotation.</title>
        <authorList>
            <consortium name="The Broad Institute Genomics Platform"/>
            <consortium name="The Broad Institute Genome Sequencing Center for Infectious Disease"/>
            <person name="Wu L."/>
            <person name="Ma J."/>
        </authorList>
    </citation>
    <scope>NUCLEOTIDE SEQUENCE [LARGE SCALE GENOMIC DNA]</scope>
    <source>
        <strain evidence="6 7">PSR21</strain>
    </source>
</reference>
<gene>
    <name evidence="6" type="ORF">ACFQPE_13630</name>
</gene>
<dbReference type="Pfam" id="PF00501">
    <property type="entry name" value="AMP-binding"/>
    <property type="match status" value="1"/>
</dbReference>
<evidence type="ECO:0000313" key="7">
    <source>
        <dbReference type="Proteomes" id="UP001596547"/>
    </source>
</evidence>
<keyword evidence="2" id="KW-0436">Ligase</keyword>
<name>A0ABD6AB58_9EURY</name>
<evidence type="ECO:0000256" key="3">
    <source>
        <dbReference type="SAM" id="MobiDB-lite"/>
    </source>
</evidence>
<protein>
    <submittedName>
        <fullName evidence="6">Class I adenylate-forming enzyme family protein</fullName>
    </submittedName>
</protein>
<feature type="domain" description="AMP-binding enzyme C-terminal" evidence="5">
    <location>
        <begin position="412"/>
        <end position="487"/>
    </location>
</feature>
<dbReference type="InterPro" id="IPR045851">
    <property type="entry name" value="AMP-bd_C_sf"/>
</dbReference>
<dbReference type="PANTHER" id="PTHR43201:SF5">
    <property type="entry name" value="MEDIUM-CHAIN ACYL-COA LIGASE ACSF2, MITOCHONDRIAL"/>
    <property type="match status" value="1"/>
</dbReference>
<dbReference type="EMBL" id="JBHTBF010000002">
    <property type="protein sequence ID" value="MFC7317821.1"/>
    <property type="molecule type" value="Genomic_DNA"/>
</dbReference>
<evidence type="ECO:0000259" key="4">
    <source>
        <dbReference type="Pfam" id="PF00501"/>
    </source>
</evidence>
<feature type="domain" description="AMP-dependent synthetase/ligase" evidence="4">
    <location>
        <begin position="7"/>
        <end position="362"/>
    </location>
</feature>
<organism evidence="6 7">
    <name type="scientific">Halomarina halobia</name>
    <dbReference type="NCBI Taxonomy" id="3033386"/>
    <lineage>
        <taxon>Archaea</taxon>
        <taxon>Methanobacteriati</taxon>
        <taxon>Methanobacteriota</taxon>
        <taxon>Stenosarchaea group</taxon>
        <taxon>Halobacteria</taxon>
        <taxon>Halobacteriales</taxon>
        <taxon>Natronomonadaceae</taxon>
        <taxon>Halomarina</taxon>
    </lineage>
</organism>
<dbReference type="Pfam" id="PF13193">
    <property type="entry name" value="AMP-binding_C"/>
    <property type="match status" value="1"/>
</dbReference>
<sequence>MRIEDLLERRVGKTPDKPFLNVSGERYTYAEAAAESKRYASALDALGVGPGDRVGLYLPNCAPFLFAMFATAYLDSVTAPANPEYRSEELRHSLTLSSPTVLVTTPDLLETAEEAAEGTAVERVLTTEPVAGYDCLPDLAARASASVAPAGDDDTAVGLHMYTSGTTGPPKAVECEHRNWTISAVDFQKRMGFTHDDVLFTALPLFHANAQIYSTLGACAAGAEVVIEERFSSSRWWDWCREYGVTEFNAMGSMLKMLDNVDERETDADTPVELVFSAGTPPELIEPFEERFGVRVVEGYSLTEDPLLVLNPTSPEKRRIGSIGLPPAEKDVRIVDDDGEEVPRGERGEILMDCPALMAGYHDQPEETAEAVEDGWFHTGDYGKVDEDGFVYFLDRKKDIVRRGGENISSYEVEGVIKALDAVEEVAVIPSPDEFYDEVVKAMVKVKAGRSLAPEDVVRQCEGRIAPYKVPRYVEFVDDFPYTPTGKIQKQKLRTREREETPDHWDREA</sequence>
<evidence type="ECO:0000256" key="1">
    <source>
        <dbReference type="ARBA" id="ARBA00006432"/>
    </source>
</evidence>
<dbReference type="GO" id="GO:0016874">
    <property type="term" value="F:ligase activity"/>
    <property type="evidence" value="ECO:0007669"/>
    <property type="project" value="UniProtKB-KW"/>
</dbReference>